<keyword evidence="1" id="KW-1133">Transmembrane helix</keyword>
<evidence type="ECO:0000313" key="4">
    <source>
        <dbReference type="WBParaSite" id="OFLC_0000779101-mRNA-1"/>
    </source>
</evidence>
<evidence type="ECO:0000313" key="2">
    <source>
        <dbReference type="EMBL" id="VDO52507.1"/>
    </source>
</evidence>
<dbReference type="EMBL" id="UZAJ01008358">
    <property type="protein sequence ID" value="VDO52507.1"/>
    <property type="molecule type" value="Genomic_DNA"/>
</dbReference>
<feature type="transmembrane region" description="Helical" evidence="1">
    <location>
        <begin position="56"/>
        <end position="77"/>
    </location>
</feature>
<evidence type="ECO:0000256" key="1">
    <source>
        <dbReference type="SAM" id="Phobius"/>
    </source>
</evidence>
<gene>
    <name evidence="2" type="ORF">OFLC_LOCUS7790</name>
</gene>
<accession>A0A183HJY0</accession>
<keyword evidence="1" id="KW-0472">Membrane</keyword>
<reference evidence="2 3" key="2">
    <citation type="submission" date="2018-11" db="EMBL/GenBank/DDBJ databases">
        <authorList>
            <consortium name="Pathogen Informatics"/>
        </authorList>
    </citation>
    <scope>NUCLEOTIDE SEQUENCE [LARGE SCALE GENOMIC DNA]</scope>
</reference>
<protein>
    <submittedName>
        <fullName evidence="4">Secreted protein</fullName>
    </submittedName>
</protein>
<evidence type="ECO:0000313" key="3">
    <source>
        <dbReference type="Proteomes" id="UP000267606"/>
    </source>
</evidence>
<keyword evidence="3" id="KW-1185">Reference proteome</keyword>
<dbReference type="Proteomes" id="UP000267606">
    <property type="component" value="Unassembled WGS sequence"/>
</dbReference>
<dbReference type="WBParaSite" id="OFLC_0000779101-mRNA-1">
    <property type="protein sequence ID" value="OFLC_0000779101-mRNA-1"/>
    <property type="gene ID" value="OFLC_0000779101"/>
</dbReference>
<dbReference type="AlphaFoldDB" id="A0A183HJY0"/>
<organism evidence="4">
    <name type="scientific">Onchocerca flexuosa</name>
    <dbReference type="NCBI Taxonomy" id="387005"/>
    <lineage>
        <taxon>Eukaryota</taxon>
        <taxon>Metazoa</taxon>
        <taxon>Ecdysozoa</taxon>
        <taxon>Nematoda</taxon>
        <taxon>Chromadorea</taxon>
        <taxon>Rhabditida</taxon>
        <taxon>Spirurina</taxon>
        <taxon>Spiruromorpha</taxon>
        <taxon>Filarioidea</taxon>
        <taxon>Onchocercidae</taxon>
        <taxon>Onchocerca</taxon>
    </lineage>
</organism>
<proteinExistence type="predicted"/>
<keyword evidence="1" id="KW-0812">Transmembrane</keyword>
<name>A0A183HJY0_9BILA</name>
<sequence length="120" mass="12765">MTISDRCLSLCQPSYVQQLAINTMSSPSSSSSSTTTTAVVEGRSSSCYIITHRSIVIMRLLLIACATFIITISLPIASAQETDSSTEPTDINTIDSAESSSQVCRSNEIFDGKMCKCAPG</sequence>
<reference evidence="4" key="1">
    <citation type="submission" date="2016-06" db="UniProtKB">
        <authorList>
            <consortium name="WormBaseParasite"/>
        </authorList>
    </citation>
    <scope>IDENTIFICATION</scope>
</reference>